<organism evidence="3 4">
    <name type="scientific">Desemzia incerta</name>
    <dbReference type="NCBI Taxonomy" id="82801"/>
    <lineage>
        <taxon>Bacteria</taxon>
        <taxon>Bacillati</taxon>
        <taxon>Bacillota</taxon>
        <taxon>Bacilli</taxon>
        <taxon>Lactobacillales</taxon>
        <taxon>Carnobacteriaceae</taxon>
        <taxon>Desemzia</taxon>
    </lineage>
</organism>
<accession>A0A1I5WT61</accession>
<dbReference type="GO" id="GO:0008236">
    <property type="term" value="F:serine-type peptidase activity"/>
    <property type="evidence" value="ECO:0007669"/>
    <property type="project" value="InterPro"/>
</dbReference>
<evidence type="ECO:0000313" key="4">
    <source>
        <dbReference type="Proteomes" id="UP000199136"/>
    </source>
</evidence>
<gene>
    <name evidence="3" type="ORF">SAMN04488506_1085</name>
</gene>
<dbReference type="OrthoDB" id="31158at2"/>
<dbReference type="STRING" id="82801.SAMN04488506_1085"/>
<dbReference type="Proteomes" id="UP000199136">
    <property type="component" value="Unassembled WGS sequence"/>
</dbReference>
<keyword evidence="1" id="KW-0378">Hydrolase</keyword>
<evidence type="ECO:0000256" key="1">
    <source>
        <dbReference type="ARBA" id="ARBA00022801"/>
    </source>
</evidence>
<dbReference type="SUPFAM" id="SSF53474">
    <property type="entry name" value="alpha/beta-Hydrolases"/>
    <property type="match status" value="1"/>
</dbReference>
<dbReference type="InterPro" id="IPR029058">
    <property type="entry name" value="AB_hydrolase_fold"/>
</dbReference>
<keyword evidence="4" id="KW-1185">Reference proteome</keyword>
<dbReference type="EMBL" id="FOXW01000003">
    <property type="protein sequence ID" value="SFQ22929.1"/>
    <property type="molecule type" value="Genomic_DNA"/>
</dbReference>
<dbReference type="InterPro" id="IPR001375">
    <property type="entry name" value="Peptidase_S9_cat"/>
</dbReference>
<sequence length="252" mass="28280">MISIKNVTVKGLPLLEIVSEEHFSKKLPTVFFYHGWTSSKESSMVNGYELAKQGFRALLPESYLHGERKISASSPGNMEFWDVVLHNLSEITILKDYYVEKGLTDPEKIGVAGLSMGGITTNAMLTQFPWIKAASVLMGTPSPIAFSKWLLNAPWAEGLDIQLTEQEVNDAMEPLKNISLDLHPEKINGRPIYVWHGTNDELVPYSLTKKFIQAVQDKSYAQNIQFETTIGGIHKVPYAISVEMAEFFKKNL</sequence>
<dbReference type="PANTHER" id="PTHR22946:SF9">
    <property type="entry name" value="POLYKETIDE TRANSFERASE AF380"/>
    <property type="match status" value="1"/>
</dbReference>
<evidence type="ECO:0000313" key="3">
    <source>
        <dbReference type="EMBL" id="SFQ22929.1"/>
    </source>
</evidence>
<dbReference type="PANTHER" id="PTHR22946">
    <property type="entry name" value="DIENELACTONE HYDROLASE DOMAIN-CONTAINING PROTEIN-RELATED"/>
    <property type="match status" value="1"/>
</dbReference>
<dbReference type="Gene3D" id="3.40.50.1820">
    <property type="entry name" value="alpha/beta hydrolase"/>
    <property type="match status" value="1"/>
</dbReference>
<feature type="domain" description="Peptidase S9 prolyl oligopeptidase catalytic" evidence="2">
    <location>
        <begin position="96"/>
        <end position="227"/>
    </location>
</feature>
<evidence type="ECO:0000259" key="2">
    <source>
        <dbReference type="Pfam" id="PF00326"/>
    </source>
</evidence>
<dbReference type="GO" id="GO:0052689">
    <property type="term" value="F:carboxylic ester hydrolase activity"/>
    <property type="evidence" value="ECO:0007669"/>
    <property type="project" value="UniProtKB-ARBA"/>
</dbReference>
<proteinExistence type="predicted"/>
<dbReference type="InterPro" id="IPR050261">
    <property type="entry name" value="FrsA_esterase"/>
</dbReference>
<dbReference type="GO" id="GO:0006508">
    <property type="term" value="P:proteolysis"/>
    <property type="evidence" value="ECO:0007669"/>
    <property type="project" value="InterPro"/>
</dbReference>
<protein>
    <recommendedName>
        <fullName evidence="2">Peptidase S9 prolyl oligopeptidase catalytic domain-containing protein</fullName>
    </recommendedName>
</protein>
<dbReference type="RefSeq" id="WP_092480134.1">
    <property type="nucleotide sequence ID" value="NZ_FOXW01000003.1"/>
</dbReference>
<dbReference type="AlphaFoldDB" id="A0A1I5WT61"/>
<name>A0A1I5WT61_9LACT</name>
<reference evidence="3 4" key="1">
    <citation type="submission" date="2016-10" db="EMBL/GenBank/DDBJ databases">
        <authorList>
            <person name="de Groot N.N."/>
        </authorList>
    </citation>
    <scope>NUCLEOTIDE SEQUENCE [LARGE SCALE GENOMIC DNA]</scope>
    <source>
        <strain evidence="3 4">DSM 20581</strain>
    </source>
</reference>
<dbReference type="Pfam" id="PF00326">
    <property type="entry name" value="Peptidase_S9"/>
    <property type="match status" value="1"/>
</dbReference>